<evidence type="ECO:0000313" key="12">
    <source>
        <dbReference type="EMBL" id="KAF2106053.1"/>
    </source>
</evidence>
<keyword evidence="7" id="KW-0492">Microsome</keyword>
<organism evidence="12 13">
    <name type="scientific">Lophiotrema nucula</name>
    <dbReference type="NCBI Taxonomy" id="690887"/>
    <lineage>
        <taxon>Eukaryota</taxon>
        <taxon>Fungi</taxon>
        <taxon>Dikarya</taxon>
        <taxon>Ascomycota</taxon>
        <taxon>Pezizomycotina</taxon>
        <taxon>Dothideomycetes</taxon>
        <taxon>Pleosporomycetidae</taxon>
        <taxon>Pleosporales</taxon>
        <taxon>Lophiotremataceae</taxon>
        <taxon>Lophiotrema</taxon>
    </lineage>
</organism>
<reference evidence="12" key="1">
    <citation type="journal article" date="2020" name="Stud. Mycol.">
        <title>101 Dothideomycetes genomes: a test case for predicting lifestyles and emergence of pathogens.</title>
        <authorList>
            <person name="Haridas S."/>
            <person name="Albert R."/>
            <person name="Binder M."/>
            <person name="Bloem J."/>
            <person name="Labutti K."/>
            <person name="Salamov A."/>
            <person name="Andreopoulos B."/>
            <person name="Baker S."/>
            <person name="Barry K."/>
            <person name="Bills G."/>
            <person name="Bluhm B."/>
            <person name="Cannon C."/>
            <person name="Castanera R."/>
            <person name="Culley D."/>
            <person name="Daum C."/>
            <person name="Ezra D."/>
            <person name="Gonzalez J."/>
            <person name="Henrissat B."/>
            <person name="Kuo A."/>
            <person name="Liang C."/>
            <person name="Lipzen A."/>
            <person name="Lutzoni F."/>
            <person name="Magnuson J."/>
            <person name="Mondo S."/>
            <person name="Nolan M."/>
            <person name="Ohm R."/>
            <person name="Pangilinan J."/>
            <person name="Park H.-J."/>
            <person name="Ramirez L."/>
            <person name="Alfaro M."/>
            <person name="Sun H."/>
            <person name="Tritt A."/>
            <person name="Yoshinaga Y."/>
            <person name="Zwiers L.-H."/>
            <person name="Turgeon B."/>
            <person name="Goodwin S."/>
            <person name="Spatafora J."/>
            <person name="Crous P."/>
            <person name="Grigoriev I."/>
        </authorList>
    </citation>
    <scope>NUCLEOTIDE SEQUENCE</scope>
    <source>
        <strain evidence="12">CBS 627.86</strain>
    </source>
</reference>
<evidence type="ECO:0000256" key="9">
    <source>
        <dbReference type="ARBA" id="ARBA00023136"/>
    </source>
</evidence>
<accession>A0A6A5YGG8</accession>
<comment type="similarity">
    <text evidence="3 10">Belongs to the squalene monooxygenase family.</text>
</comment>
<keyword evidence="10" id="KW-0256">Endoplasmic reticulum</keyword>
<dbReference type="GO" id="GO:0050660">
    <property type="term" value="F:flavin adenine dinucleotide binding"/>
    <property type="evidence" value="ECO:0007669"/>
    <property type="project" value="UniProtKB-UniRule"/>
</dbReference>
<dbReference type="PANTHER" id="PTHR10835">
    <property type="entry name" value="SQUALENE MONOOXYGENASE"/>
    <property type="match status" value="1"/>
</dbReference>
<comment type="cofactor">
    <cofactor evidence="1 10">
        <name>FAD</name>
        <dbReference type="ChEBI" id="CHEBI:57692"/>
    </cofactor>
</comment>
<evidence type="ECO:0000256" key="6">
    <source>
        <dbReference type="ARBA" id="ARBA00022827"/>
    </source>
</evidence>
<comment type="subcellular location">
    <subcellularLocation>
        <location evidence="10">Endoplasmic reticulum membrane</location>
        <topology evidence="10">Multi-pass membrane protein</topology>
    </subcellularLocation>
    <subcellularLocation>
        <location evidence="2">Microsome membrane</location>
        <topology evidence="2">Multi-pass membrane protein</topology>
    </subcellularLocation>
</comment>
<keyword evidence="10" id="KW-1133">Transmembrane helix</keyword>
<keyword evidence="12" id="KW-0503">Monooxygenase</keyword>
<keyword evidence="10" id="KW-0812">Transmembrane</keyword>
<dbReference type="GO" id="GO:0005789">
    <property type="term" value="C:endoplasmic reticulum membrane"/>
    <property type="evidence" value="ECO:0007669"/>
    <property type="project" value="UniProtKB-SubCell"/>
</dbReference>
<dbReference type="GO" id="GO:0004506">
    <property type="term" value="F:squalene monooxygenase activity"/>
    <property type="evidence" value="ECO:0007669"/>
    <property type="project" value="UniProtKB-UniRule"/>
</dbReference>
<keyword evidence="6 10" id="KW-0274">FAD</keyword>
<evidence type="ECO:0000256" key="1">
    <source>
        <dbReference type="ARBA" id="ARBA00001974"/>
    </source>
</evidence>
<dbReference type="EMBL" id="ML977367">
    <property type="protein sequence ID" value="KAF2106053.1"/>
    <property type="molecule type" value="Genomic_DNA"/>
</dbReference>
<comment type="catalytic activity">
    <reaction evidence="10">
        <text>squalene + reduced [NADPH--hemoprotein reductase] + O2 = (S)-2,3-epoxysqualene + oxidized [NADPH--hemoprotein reductase] + H2O + H(+)</text>
        <dbReference type="Rhea" id="RHEA:25282"/>
        <dbReference type="Rhea" id="RHEA-COMP:11964"/>
        <dbReference type="Rhea" id="RHEA-COMP:11965"/>
        <dbReference type="ChEBI" id="CHEBI:15377"/>
        <dbReference type="ChEBI" id="CHEBI:15378"/>
        <dbReference type="ChEBI" id="CHEBI:15379"/>
        <dbReference type="ChEBI" id="CHEBI:15440"/>
        <dbReference type="ChEBI" id="CHEBI:15441"/>
        <dbReference type="ChEBI" id="CHEBI:57618"/>
        <dbReference type="ChEBI" id="CHEBI:58210"/>
        <dbReference type="EC" id="1.14.14.17"/>
    </reaction>
</comment>
<evidence type="ECO:0000259" key="11">
    <source>
        <dbReference type="Pfam" id="PF08491"/>
    </source>
</evidence>
<name>A0A6A5YGG8_9PLEO</name>
<comment type="function">
    <text evidence="10">Catalyzes the stereospecific oxidation of squalene to (S)-2,3-epoxysqualene, and is considered to be a rate-limiting enzyme in steroid biosynthesis.</text>
</comment>
<keyword evidence="9 10" id="KW-0472">Membrane</keyword>
<evidence type="ECO:0000256" key="10">
    <source>
        <dbReference type="RuleBase" id="RU367121"/>
    </source>
</evidence>
<gene>
    <name evidence="12" type="ORF">BDV96DRAFT_655058</name>
</gene>
<dbReference type="PANTHER" id="PTHR10835:SF0">
    <property type="entry name" value="SQUALENE MONOOXYGENASE"/>
    <property type="match status" value="1"/>
</dbReference>
<dbReference type="AlphaFoldDB" id="A0A6A5YGG8"/>
<evidence type="ECO:0000256" key="2">
    <source>
        <dbReference type="ARBA" id="ARBA00004154"/>
    </source>
</evidence>
<dbReference type="Pfam" id="PF08491">
    <property type="entry name" value="SE"/>
    <property type="match status" value="1"/>
</dbReference>
<proteinExistence type="inferred from homology"/>
<dbReference type="OrthoDB" id="3061561at2759"/>
<evidence type="ECO:0000256" key="5">
    <source>
        <dbReference type="ARBA" id="ARBA00022630"/>
    </source>
</evidence>
<evidence type="ECO:0000256" key="8">
    <source>
        <dbReference type="ARBA" id="ARBA00023002"/>
    </source>
</evidence>
<keyword evidence="5 10" id="KW-0285">Flavoprotein</keyword>
<dbReference type="UniPathway" id="UPA00767">
    <property type="reaction ID" value="UER00752"/>
</dbReference>
<dbReference type="Proteomes" id="UP000799770">
    <property type="component" value="Unassembled WGS sequence"/>
</dbReference>
<evidence type="ECO:0000313" key="13">
    <source>
        <dbReference type="Proteomes" id="UP000799770"/>
    </source>
</evidence>
<feature type="transmembrane region" description="Helical" evidence="10">
    <location>
        <begin position="429"/>
        <end position="453"/>
    </location>
</feature>
<dbReference type="InterPro" id="IPR013698">
    <property type="entry name" value="Squalene_epoxidase"/>
</dbReference>
<dbReference type="GO" id="GO:0006696">
    <property type="term" value="P:ergosterol biosynthetic process"/>
    <property type="evidence" value="ECO:0007669"/>
    <property type="project" value="TreeGrafter"/>
</dbReference>
<keyword evidence="8 10" id="KW-0560">Oxidoreductase</keyword>
<evidence type="ECO:0000256" key="4">
    <source>
        <dbReference type="ARBA" id="ARBA00012312"/>
    </source>
</evidence>
<evidence type="ECO:0000256" key="7">
    <source>
        <dbReference type="ARBA" id="ARBA00022848"/>
    </source>
</evidence>
<dbReference type="EC" id="1.14.14.17" evidence="4 10"/>
<dbReference type="InterPro" id="IPR036188">
    <property type="entry name" value="FAD/NAD-bd_sf"/>
</dbReference>
<feature type="transmembrane region" description="Helical" evidence="10">
    <location>
        <begin position="406"/>
        <end position="423"/>
    </location>
</feature>
<dbReference type="PRINTS" id="PR00420">
    <property type="entry name" value="RNGMNOXGNASE"/>
</dbReference>
<protein>
    <recommendedName>
        <fullName evidence="4 10">Squalene monooxygenase</fullName>
        <ecNumber evidence="4 10">1.14.14.17</ecNumber>
    </recommendedName>
</protein>
<dbReference type="InterPro" id="IPR040125">
    <property type="entry name" value="Squalene_monox"/>
</dbReference>
<dbReference type="Pfam" id="PF13450">
    <property type="entry name" value="NAD_binding_8"/>
    <property type="match status" value="1"/>
</dbReference>
<sequence>MSKIFDFIVVGAGVAGSAVAVTLARQRYEVLLLERSLERPDRIVGELLQPGGVIALKKLDLDLVLEDIDAIPVLGYHVSWKGEETTFPYPSPHQVDGSANNIFTERPTLEGRSFHHGNFISALRKLAKQEEKVTVVESNVTDFVTDNEAGQVLGIKCPMNKEYLAKFTILADGSKSNLRSKLHDVRPQVISKFWGLEMVASELQYQGFAHGILGNGPLVLMYQIGSHEARILMDAPCSIHASDAPEYFKRNVAPRLPECIRANFISAMKKDRLRSQTNEYLPSQATSVPGVLAIGDANSIRHPLTGGGMTVALNDVLLLRDLLSPEAVCLDEAHAVAKQLRSFHRERKKYSITLSILAQALYALFVTTDPHLEPMQRGFMLYIQRGGQSSEGPCALMGGIYQQPMLLFYHFFAIAIYSMWRLMLASPAWMFPATLAKCAIMFCKAVGIILPVLMSELFC</sequence>
<feature type="domain" description="Squalene epoxidase" evidence="11">
    <location>
        <begin position="165"/>
        <end position="435"/>
    </location>
</feature>
<evidence type="ECO:0000256" key="3">
    <source>
        <dbReference type="ARBA" id="ARBA00008802"/>
    </source>
</evidence>
<dbReference type="Gene3D" id="3.50.50.60">
    <property type="entry name" value="FAD/NAD(P)-binding domain"/>
    <property type="match status" value="2"/>
</dbReference>
<keyword evidence="13" id="KW-1185">Reference proteome</keyword>
<dbReference type="SUPFAM" id="SSF51905">
    <property type="entry name" value="FAD/NAD(P)-binding domain"/>
    <property type="match status" value="1"/>
</dbReference>